<evidence type="ECO:0000313" key="2">
    <source>
        <dbReference type="Proteomes" id="UP001367508"/>
    </source>
</evidence>
<name>A0AAN9L1P0_CANGL</name>
<proteinExistence type="predicted"/>
<dbReference type="AlphaFoldDB" id="A0AAN9L1P0"/>
<protein>
    <submittedName>
        <fullName evidence="1">Uncharacterized protein</fullName>
    </submittedName>
</protein>
<dbReference type="Proteomes" id="UP001367508">
    <property type="component" value="Unassembled WGS sequence"/>
</dbReference>
<sequence length="79" mass="9171">MVLYTTNVLGILVSNPRPFNQYYNYSYPKLMPMRQRGPATLQCKLEDQKARDTLWHRPTLWPLLATLQHSFVSEAASSD</sequence>
<gene>
    <name evidence="1" type="ORF">VNO77_29520</name>
</gene>
<evidence type="ECO:0000313" key="1">
    <source>
        <dbReference type="EMBL" id="KAK7325358.1"/>
    </source>
</evidence>
<organism evidence="1 2">
    <name type="scientific">Canavalia gladiata</name>
    <name type="common">Sword bean</name>
    <name type="synonym">Dolichos gladiatus</name>
    <dbReference type="NCBI Taxonomy" id="3824"/>
    <lineage>
        <taxon>Eukaryota</taxon>
        <taxon>Viridiplantae</taxon>
        <taxon>Streptophyta</taxon>
        <taxon>Embryophyta</taxon>
        <taxon>Tracheophyta</taxon>
        <taxon>Spermatophyta</taxon>
        <taxon>Magnoliopsida</taxon>
        <taxon>eudicotyledons</taxon>
        <taxon>Gunneridae</taxon>
        <taxon>Pentapetalae</taxon>
        <taxon>rosids</taxon>
        <taxon>fabids</taxon>
        <taxon>Fabales</taxon>
        <taxon>Fabaceae</taxon>
        <taxon>Papilionoideae</taxon>
        <taxon>50 kb inversion clade</taxon>
        <taxon>NPAAA clade</taxon>
        <taxon>indigoferoid/millettioid clade</taxon>
        <taxon>Phaseoleae</taxon>
        <taxon>Canavalia</taxon>
    </lineage>
</organism>
<comment type="caution">
    <text evidence="1">The sequence shown here is derived from an EMBL/GenBank/DDBJ whole genome shotgun (WGS) entry which is preliminary data.</text>
</comment>
<dbReference type="EMBL" id="JAYMYQ010000006">
    <property type="protein sequence ID" value="KAK7325358.1"/>
    <property type="molecule type" value="Genomic_DNA"/>
</dbReference>
<accession>A0AAN9L1P0</accession>
<reference evidence="1 2" key="1">
    <citation type="submission" date="2024-01" db="EMBL/GenBank/DDBJ databases">
        <title>The genomes of 5 underutilized Papilionoideae crops provide insights into root nodulation and disease resistanc.</title>
        <authorList>
            <person name="Jiang F."/>
        </authorList>
    </citation>
    <scope>NUCLEOTIDE SEQUENCE [LARGE SCALE GENOMIC DNA]</scope>
    <source>
        <strain evidence="1">LVBAO_FW01</strain>
        <tissue evidence="1">Leaves</tissue>
    </source>
</reference>
<keyword evidence="2" id="KW-1185">Reference proteome</keyword>